<keyword evidence="9" id="KW-0448">Lipopolysaccharide biosynthesis</keyword>
<comment type="catalytic activity">
    <reaction evidence="6 9">
        <text>lipid IVA (E. coli) + CMP-3-deoxy-beta-D-manno-octulosonate = alpha-Kdo-(2-&gt;6)-lipid IVA (E. coli) + CMP + H(+)</text>
        <dbReference type="Rhea" id="RHEA:28066"/>
        <dbReference type="ChEBI" id="CHEBI:15378"/>
        <dbReference type="ChEBI" id="CHEBI:58603"/>
        <dbReference type="ChEBI" id="CHEBI:60364"/>
        <dbReference type="ChEBI" id="CHEBI:60377"/>
        <dbReference type="ChEBI" id="CHEBI:85987"/>
        <dbReference type="EC" id="2.4.99.12"/>
    </reaction>
</comment>
<dbReference type="Gene3D" id="3.40.50.11720">
    <property type="entry name" value="3-Deoxy-D-manno-octulosonic-acid transferase, N-terminal domain"/>
    <property type="match status" value="1"/>
</dbReference>
<feature type="site" description="Transition state stabilizer" evidence="8">
    <location>
        <position position="211"/>
    </location>
</feature>
<evidence type="ECO:0000256" key="3">
    <source>
        <dbReference type="ARBA" id="ARBA00019077"/>
    </source>
</evidence>
<dbReference type="GO" id="GO:0009245">
    <property type="term" value="P:lipid A biosynthetic process"/>
    <property type="evidence" value="ECO:0007669"/>
    <property type="project" value="TreeGrafter"/>
</dbReference>
<protein>
    <recommendedName>
        <fullName evidence="3 9">3-deoxy-D-manno-octulosonic acid transferase</fullName>
        <shortName evidence="9">Kdo transferase</shortName>
        <ecNumber evidence="2 9">2.4.99.12</ecNumber>
    </recommendedName>
    <alternativeName>
        <fullName evidence="5 9">Lipid IV(A) 3-deoxy-D-manno-octulosonic acid transferase</fullName>
    </alternativeName>
</protein>
<comment type="similarity">
    <text evidence="9">Belongs to the glycosyltransferase group 1 family.</text>
</comment>
<evidence type="ECO:0000256" key="8">
    <source>
        <dbReference type="PIRSR" id="PIRSR639901-2"/>
    </source>
</evidence>
<keyword evidence="9" id="KW-0472">Membrane</keyword>
<accession>A0A2H0LMH8</accession>
<dbReference type="GO" id="GO:0043842">
    <property type="term" value="F:Kdo transferase activity"/>
    <property type="evidence" value="ECO:0007669"/>
    <property type="project" value="UniProtKB-EC"/>
</dbReference>
<dbReference type="PANTHER" id="PTHR42755:SF1">
    <property type="entry name" value="3-DEOXY-D-MANNO-OCTULOSONIC ACID TRANSFERASE, MITOCHONDRIAL-RELATED"/>
    <property type="match status" value="1"/>
</dbReference>
<evidence type="ECO:0000256" key="7">
    <source>
        <dbReference type="PIRSR" id="PIRSR639901-1"/>
    </source>
</evidence>
<evidence type="ECO:0000256" key="5">
    <source>
        <dbReference type="ARBA" id="ARBA00031445"/>
    </source>
</evidence>
<name>A0A2H0LMH8_9BACT</name>
<evidence type="ECO:0000313" key="12">
    <source>
        <dbReference type="Proteomes" id="UP000230859"/>
    </source>
</evidence>
<dbReference type="InterPro" id="IPR007507">
    <property type="entry name" value="Glycos_transf_N"/>
</dbReference>
<keyword evidence="9" id="KW-0812">Transmembrane</keyword>
<keyword evidence="9" id="KW-1133">Transmembrane helix</keyword>
<evidence type="ECO:0000313" key="11">
    <source>
        <dbReference type="EMBL" id="PIQ85640.1"/>
    </source>
</evidence>
<feature type="transmembrane region" description="Helical" evidence="9">
    <location>
        <begin position="6"/>
        <end position="25"/>
    </location>
</feature>
<dbReference type="PANTHER" id="PTHR42755">
    <property type="entry name" value="3-DEOXY-MANNO-OCTULOSONATE CYTIDYLYLTRANSFERASE"/>
    <property type="match status" value="1"/>
</dbReference>
<dbReference type="FunFam" id="3.40.50.11720:FF:000001">
    <property type="entry name" value="3-deoxy-D-manno-octulosonic acid transferase"/>
    <property type="match status" value="1"/>
</dbReference>
<dbReference type="Pfam" id="PF04413">
    <property type="entry name" value="Glycos_transf_N"/>
    <property type="match status" value="1"/>
</dbReference>
<dbReference type="Gene3D" id="3.40.50.2000">
    <property type="entry name" value="Glycogen Phosphorylase B"/>
    <property type="match status" value="1"/>
</dbReference>
<feature type="active site" description="Proton acceptor" evidence="7">
    <location>
        <position position="63"/>
    </location>
</feature>
<evidence type="ECO:0000256" key="6">
    <source>
        <dbReference type="ARBA" id="ARBA00049183"/>
    </source>
</evidence>
<reference evidence="11 12" key="1">
    <citation type="submission" date="2017-09" db="EMBL/GenBank/DDBJ databases">
        <title>Depth-based differentiation of microbial function through sediment-hosted aquifers and enrichment of novel symbionts in the deep terrestrial subsurface.</title>
        <authorList>
            <person name="Probst A.J."/>
            <person name="Ladd B."/>
            <person name="Jarett J.K."/>
            <person name="Geller-Mcgrath D.E."/>
            <person name="Sieber C.M."/>
            <person name="Emerson J.B."/>
            <person name="Anantharaman K."/>
            <person name="Thomas B.C."/>
            <person name="Malmstrom R."/>
            <person name="Stieglmeier M."/>
            <person name="Klingl A."/>
            <person name="Woyke T."/>
            <person name="Ryan C.M."/>
            <person name="Banfield J.F."/>
        </authorList>
    </citation>
    <scope>NUCLEOTIDE SEQUENCE [LARGE SCALE GENOMIC DNA]</scope>
    <source>
        <strain evidence="11">CG11_big_fil_rev_8_21_14_0_20_45_26</strain>
    </source>
</reference>
<evidence type="ECO:0000256" key="2">
    <source>
        <dbReference type="ARBA" id="ARBA00012621"/>
    </source>
</evidence>
<feature type="domain" description="3-deoxy-D-manno-octulosonic-acid transferase N-terminal" evidence="10">
    <location>
        <begin position="37"/>
        <end position="214"/>
    </location>
</feature>
<dbReference type="EC" id="2.4.99.12" evidence="2 9"/>
<comment type="function">
    <text evidence="9">Involved in lipopolysaccharide (LPS) biosynthesis. Catalyzes the transfer of 3-deoxy-D-manno-octulosonate (Kdo) residue(s) from CMP-Kdo to lipid IV(A), the tetraacyldisaccharide-1,4'-bisphosphate precursor of lipid A.</text>
</comment>
<comment type="subcellular location">
    <subcellularLocation>
        <location evidence="9">Cell membrane</location>
    </subcellularLocation>
</comment>
<evidence type="ECO:0000256" key="4">
    <source>
        <dbReference type="ARBA" id="ARBA00022679"/>
    </source>
</evidence>
<comment type="pathway">
    <text evidence="1 9">Bacterial outer membrane biogenesis; LPS core biosynthesis.</text>
</comment>
<dbReference type="Proteomes" id="UP000230859">
    <property type="component" value="Unassembled WGS sequence"/>
</dbReference>
<dbReference type="GO" id="GO:0005886">
    <property type="term" value="C:plasma membrane"/>
    <property type="evidence" value="ECO:0007669"/>
    <property type="project" value="UniProtKB-SubCell"/>
</dbReference>
<dbReference type="GO" id="GO:0009244">
    <property type="term" value="P:lipopolysaccharide core region biosynthetic process"/>
    <property type="evidence" value="ECO:0007669"/>
    <property type="project" value="UniProtKB-UniRule"/>
</dbReference>
<comment type="caution">
    <text evidence="11">The sequence shown here is derived from an EMBL/GenBank/DDBJ whole genome shotgun (WGS) entry which is preliminary data.</text>
</comment>
<keyword evidence="4 9" id="KW-0808">Transferase</keyword>
<dbReference type="InterPro" id="IPR038107">
    <property type="entry name" value="Glycos_transf_N_sf"/>
</dbReference>
<feature type="site" description="Transition state stabilizer" evidence="8">
    <location>
        <position position="133"/>
    </location>
</feature>
<proteinExistence type="inferred from homology"/>
<dbReference type="UniPathway" id="UPA00958"/>
<organism evidence="11 12">
    <name type="scientific">Candidatus Abzuiibacterium crystallinum</name>
    <dbReference type="NCBI Taxonomy" id="1974748"/>
    <lineage>
        <taxon>Bacteria</taxon>
        <taxon>Pseudomonadati</taxon>
        <taxon>Candidatus Omnitrophota</taxon>
        <taxon>Candidatus Abzuiibacterium</taxon>
    </lineage>
</organism>
<dbReference type="AlphaFoldDB" id="A0A2H0LMH8"/>
<dbReference type="SUPFAM" id="SSF53756">
    <property type="entry name" value="UDP-Glycosyltransferase/glycogen phosphorylase"/>
    <property type="match status" value="1"/>
</dbReference>
<evidence type="ECO:0000256" key="9">
    <source>
        <dbReference type="RuleBase" id="RU365103"/>
    </source>
</evidence>
<dbReference type="InterPro" id="IPR039901">
    <property type="entry name" value="Kdotransferase"/>
</dbReference>
<gene>
    <name evidence="11" type="ORF">COV74_08050</name>
</gene>
<keyword evidence="9" id="KW-1003">Cell membrane</keyword>
<sequence>MSLFYLLYEPLLAIFGLFYLPHLILRLKQAPDHRRLLRERWGHVELKIKAARIIWIHAVSVGEVMAAKEFIRLLQMMHPETGIVISTTTPTGQKVAQPLAGPMVQVVYFPFDFSSSVKRALQSIRPACLIMMETEIWPNIIRWAEKMNIPIGIMNGRISDRAFRRYQWVKHWMGQLLPKLAFCLVSNKKDQERFLSLGLPASKVQLTGNMKFDIEGVRNPIQVERLKARWQFEGKQVWVAGSTHEGEEALVLKVFSRLKPAVPNLVLVLAPRHPERTAQVKQLTAQTKYHFALADEKVDASPDIVILNVMGELSNYFGLADLVFMGGSLIEHGGQNPIEPARERKGILHGPHVSNFQSVYEQLDRAGGAVMIHDEETMYSQAEAMLHNREAVQTMGLYAFGVVEALKGASLRNLRLLEPWLNSSHVMNESMRER</sequence>
<dbReference type="EMBL" id="PCVY01000064">
    <property type="protein sequence ID" value="PIQ85640.1"/>
    <property type="molecule type" value="Genomic_DNA"/>
</dbReference>
<evidence type="ECO:0000256" key="1">
    <source>
        <dbReference type="ARBA" id="ARBA00004713"/>
    </source>
</evidence>
<evidence type="ECO:0000259" key="10">
    <source>
        <dbReference type="Pfam" id="PF04413"/>
    </source>
</evidence>